<feature type="compositionally biased region" description="Basic and acidic residues" evidence="1">
    <location>
        <begin position="1"/>
        <end position="12"/>
    </location>
</feature>
<evidence type="ECO:0000313" key="2">
    <source>
        <dbReference type="EMBL" id="ETJ23350.1"/>
    </source>
</evidence>
<evidence type="ECO:0000313" key="3">
    <source>
        <dbReference type="Proteomes" id="UP000018853"/>
    </source>
</evidence>
<gene>
    <name evidence="2" type="ORF">Q609_ECAC01529G0003</name>
</gene>
<protein>
    <submittedName>
        <fullName evidence="2">Uncharacterized protein</fullName>
    </submittedName>
</protein>
<dbReference type="AlphaFoldDB" id="W1X1Y6"/>
<organism evidence="2 3">
    <name type="scientific">Escherichia coli DORA_A_5_14_21</name>
    <dbReference type="NCBI Taxonomy" id="1403943"/>
    <lineage>
        <taxon>Bacteria</taxon>
        <taxon>Pseudomonadati</taxon>
        <taxon>Pseudomonadota</taxon>
        <taxon>Gammaproteobacteria</taxon>
        <taxon>Enterobacterales</taxon>
        <taxon>Enterobacteriaceae</taxon>
        <taxon>Escherichia</taxon>
    </lineage>
</organism>
<evidence type="ECO:0000256" key="1">
    <source>
        <dbReference type="SAM" id="MobiDB-lite"/>
    </source>
</evidence>
<feature type="compositionally biased region" description="Basic and acidic residues" evidence="1">
    <location>
        <begin position="38"/>
        <end position="60"/>
    </location>
</feature>
<comment type="caution">
    <text evidence="2">The sequence shown here is derived from an EMBL/GenBank/DDBJ whole genome shotgun (WGS) entry which is preliminary data.</text>
</comment>
<name>W1X1Y6_ECOLX</name>
<feature type="region of interest" description="Disordered" evidence="1">
    <location>
        <begin position="1"/>
        <end position="110"/>
    </location>
</feature>
<proteinExistence type="predicted"/>
<accession>W1X1Y6</accession>
<sequence>MHVEDLAQRVGHETGGGDTGDKQVEVSECAESLPGAHIEQRRDDVGDQQRRDHHRKDDTTGQRCAKNTHGQVGSKENKRKAKRAPGGMETKNGDGKLNQIVTGGDHQKMK</sequence>
<dbReference type="EMBL" id="AZLZ01001529">
    <property type="protein sequence ID" value="ETJ23350.1"/>
    <property type="molecule type" value="Genomic_DNA"/>
</dbReference>
<dbReference type="Proteomes" id="UP000018853">
    <property type="component" value="Unassembled WGS sequence"/>
</dbReference>
<reference evidence="2 3" key="1">
    <citation type="submission" date="2013-12" db="EMBL/GenBank/DDBJ databases">
        <title>A Varibaculum cambriense genome reconstructed from a premature infant gut community with otherwise low bacterial novelty that shifts toward anaerobic metabolism during the third week of life.</title>
        <authorList>
            <person name="Brown C.T."/>
            <person name="Sharon I."/>
            <person name="Thomas B.C."/>
            <person name="Castelle C.J."/>
            <person name="Morowitz M.J."/>
            <person name="Banfield J.F."/>
        </authorList>
    </citation>
    <scope>NUCLEOTIDE SEQUENCE [LARGE SCALE GENOMIC DNA]</scope>
    <source>
        <strain evidence="3">DORA_A_5_14_21</strain>
    </source>
</reference>